<evidence type="ECO:0000313" key="7">
    <source>
        <dbReference type="Proteomes" id="UP000008130"/>
    </source>
</evidence>
<dbReference type="PANTHER" id="PTHR30055">
    <property type="entry name" value="HTH-TYPE TRANSCRIPTIONAL REGULATOR RUTR"/>
    <property type="match status" value="1"/>
</dbReference>
<dbReference type="Gene3D" id="1.10.357.10">
    <property type="entry name" value="Tetracycline Repressor, domain 2"/>
    <property type="match status" value="1"/>
</dbReference>
<dbReference type="Proteomes" id="UP000008130">
    <property type="component" value="Chromosome"/>
</dbReference>
<keyword evidence="7" id="KW-1185">Reference proteome</keyword>
<feature type="DNA-binding region" description="H-T-H motif" evidence="4">
    <location>
        <begin position="27"/>
        <end position="46"/>
    </location>
</feature>
<dbReference type="HOGENOM" id="CLU_069356_12_8_5"/>
<keyword evidence="2 4" id="KW-0238">DNA-binding</keyword>
<dbReference type="PROSITE" id="PS01081">
    <property type="entry name" value="HTH_TETR_1"/>
    <property type="match status" value="1"/>
</dbReference>
<reference evidence="6 7" key="1">
    <citation type="journal article" date="2011" name="J. Bacteriol.">
        <title>Complete genome sequence of Polymorphum gilvum SL003B-26A1T, a crude oil-degrading bacterium from oil-polluted saline soil.</title>
        <authorList>
            <person name="Li S.G."/>
            <person name="Tang Y.Q."/>
            <person name="Nie Y."/>
            <person name="Cai M."/>
            <person name="Wu X.L."/>
        </authorList>
    </citation>
    <scope>NUCLEOTIDE SEQUENCE [LARGE SCALE GENOMIC DNA]</scope>
    <source>
        <strain evidence="7">LMG 25793 / CGMCC 1.9160 / SL003B-26A1</strain>
    </source>
</reference>
<dbReference type="InterPro" id="IPR023772">
    <property type="entry name" value="DNA-bd_HTH_TetR-type_CS"/>
</dbReference>
<evidence type="ECO:0000256" key="2">
    <source>
        <dbReference type="ARBA" id="ARBA00023125"/>
    </source>
</evidence>
<dbReference type="Pfam" id="PF00440">
    <property type="entry name" value="TetR_N"/>
    <property type="match status" value="1"/>
</dbReference>
<dbReference type="AlphaFoldDB" id="F2J158"/>
<dbReference type="InterPro" id="IPR009057">
    <property type="entry name" value="Homeodomain-like_sf"/>
</dbReference>
<evidence type="ECO:0000259" key="5">
    <source>
        <dbReference type="PROSITE" id="PS50977"/>
    </source>
</evidence>
<evidence type="ECO:0000313" key="6">
    <source>
        <dbReference type="EMBL" id="ADZ68704.1"/>
    </source>
</evidence>
<dbReference type="PRINTS" id="PR00455">
    <property type="entry name" value="HTHTETR"/>
</dbReference>
<protein>
    <submittedName>
        <fullName evidence="6">Transcriptional regulator, TetR family</fullName>
    </submittedName>
</protein>
<evidence type="ECO:0000256" key="4">
    <source>
        <dbReference type="PROSITE-ProRule" id="PRU00335"/>
    </source>
</evidence>
<dbReference type="InterPro" id="IPR001647">
    <property type="entry name" value="HTH_TetR"/>
</dbReference>
<keyword evidence="3" id="KW-0804">Transcription</keyword>
<name>F2J158_POLGS</name>
<gene>
    <name evidence="6" type="ordered locus">SL003B_0268</name>
</gene>
<evidence type="ECO:0000256" key="1">
    <source>
        <dbReference type="ARBA" id="ARBA00023015"/>
    </source>
</evidence>
<accession>F2J158</accession>
<dbReference type="GO" id="GO:0003700">
    <property type="term" value="F:DNA-binding transcription factor activity"/>
    <property type="evidence" value="ECO:0007669"/>
    <property type="project" value="TreeGrafter"/>
</dbReference>
<dbReference type="PATRIC" id="fig|991905.3.peg.272"/>
<dbReference type="SUPFAM" id="SSF46689">
    <property type="entry name" value="Homeodomain-like"/>
    <property type="match status" value="1"/>
</dbReference>
<dbReference type="InterPro" id="IPR050109">
    <property type="entry name" value="HTH-type_TetR-like_transc_reg"/>
</dbReference>
<dbReference type="PROSITE" id="PS50977">
    <property type="entry name" value="HTH_TETR_2"/>
    <property type="match status" value="1"/>
</dbReference>
<feature type="domain" description="HTH tetR-type" evidence="5">
    <location>
        <begin position="4"/>
        <end position="64"/>
    </location>
</feature>
<dbReference type="OrthoDB" id="2356263at2"/>
<dbReference type="eggNOG" id="COG1309">
    <property type="taxonomic scope" value="Bacteria"/>
</dbReference>
<dbReference type="EMBL" id="CP002568">
    <property type="protein sequence ID" value="ADZ68704.1"/>
    <property type="molecule type" value="Genomic_DNA"/>
</dbReference>
<dbReference type="GO" id="GO:0000976">
    <property type="term" value="F:transcription cis-regulatory region binding"/>
    <property type="evidence" value="ECO:0007669"/>
    <property type="project" value="TreeGrafter"/>
</dbReference>
<keyword evidence="1" id="KW-0805">Transcription regulation</keyword>
<evidence type="ECO:0000256" key="3">
    <source>
        <dbReference type="ARBA" id="ARBA00023163"/>
    </source>
</evidence>
<dbReference type="RefSeq" id="WP_013651027.1">
    <property type="nucleotide sequence ID" value="NC_015259.1"/>
</dbReference>
<dbReference type="PANTHER" id="PTHR30055:SF234">
    <property type="entry name" value="HTH-TYPE TRANSCRIPTIONAL REGULATOR BETI"/>
    <property type="match status" value="1"/>
</dbReference>
<sequence length="199" mass="21967">MQVADTRAAILETSAQLYADLGYSAVSMRDVATKVGVTPANLYHHFKGKDELIREAVGHFFAEKTAPIADLLESQGKDVDRLNLFVEYFVRLLTEDRVFFRLLVRELVDGDEKRLDDLARSVLERPFHLISTLAGPGRSEDERLLSTVSIIGTMLGHALLAPLLPHLPGGRPDHSDASVITGHISAALRRAFHSSAKEK</sequence>
<dbReference type="STRING" id="991905.SL003B_0268"/>
<dbReference type="KEGG" id="pgv:SL003B_0268"/>
<organism evidence="6 7">
    <name type="scientific">Polymorphum gilvum (strain LMG 25793 / CGMCC 1.9160 / SL003B-26A1)</name>
    <dbReference type="NCBI Taxonomy" id="991905"/>
    <lineage>
        <taxon>Bacteria</taxon>
        <taxon>Pseudomonadati</taxon>
        <taxon>Pseudomonadota</taxon>
        <taxon>Alphaproteobacteria</taxon>
        <taxon>Rhodobacterales</taxon>
        <taxon>Paracoccaceae</taxon>
        <taxon>Polymorphum</taxon>
    </lineage>
</organism>
<proteinExistence type="predicted"/>